<gene>
    <name evidence="2" type="ORF">RD110_07450</name>
</gene>
<name>A0A1P8JTL7_9BURK</name>
<sequence>MTYDAFLAELALAGLTVRAFAELIGMNKNSVSNYASVGRVPTHLAVIATLLSELKGRNIGFEDVLAKIDRTPKKPRGAAKPGRFGGDRQEQLELQS</sequence>
<reference evidence="2 3" key="1">
    <citation type="submission" date="2017-01" db="EMBL/GenBank/DDBJ databases">
        <authorList>
            <person name="Mah S.A."/>
            <person name="Swanson W.J."/>
            <person name="Moy G.W."/>
            <person name="Vacquier V.D."/>
        </authorList>
    </citation>
    <scope>NUCLEOTIDE SEQUENCE [LARGE SCALE GENOMIC DNA]</scope>
    <source>
        <strain evidence="2 3">DCY110</strain>
    </source>
</reference>
<protein>
    <submittedName>
        <fullName evidence="2">DNA-binding protein</fullName>
    </submittedName>
</protein>
<keyword evidence="2" id="KW-0238">DNA-binding</keyword>
<evidence type="ECO:0000313" key="2">
    <source>
        <dbReference type="EMBL" id="APW37051.1"/>
    </source>
</evidence>
<dbReference type="RefSeq" id="WP_076198154.1">
    <property type="nucleotide sequence ID" value="NZ_CP019236.1"/>
</dbReference>
<feature type="compositionally biased region" description="Basic and acidic residues" evidence="1">
    <location>
        <begin position="85"/>
        <end position="96"/>
    </location>
</feature>
<dbReference type="EMBL" id="CP019236">
    <property type="protein sequence ID" value="APW37051.1"/>
    <property type="molecule type" value="Genomic_DNA"/>
</dbReference>
<dbReference type="Proteomes" id="UP000186609">
    <property type="component" value="Chromosome"/>
</dbReference>
<dbReference type="GO" id="GO:0003677">
    <property type="term" value="F:DNA binding"/>
    <property type="evidence" value="ECO:0007669"/>
    <property type="project" value="UniProtKB-KW"/>
</dbReference>
<dbReference type="STRING" id="1842727.RD110_07450"/>
<feature type="region of interest" description="Disordered" evidence="1">
    <location>
        <begin position="72"/>
        <end position="96"/>
    </location>
</feature>
<proteinExistence type="predicted"/>
<dbReference type="AlphaFoldDB" id="A0A1P8JTL7"/>
<evidence type="ECO:0000313" key="3">
    <source>
        <dbReference type="Proteomes" id="UP000186609"/>
    </source>
</evidence>
<evidence type="ECO:0000256" key="1">
    <source>
        <dbReference type="SAM" id="MobiDB-lite"/>
    </source>
</evidence>
<dbReference type="OrthoDB" id="8907865at2"/>
<keyword evidence="3" id="KW-1185">Reference proteome</keyword>
<dbReference type="KEGG" id="rhy:RD110_07450"/>
<accession>A0A1P8JTL7</accession>
<organism evidence="2 3">
    <name type="scientific">Rhodoferax koreensis</name>
    <dbReference type="NCBI Taxonomy" id="1842727"/>
    <lineage>
        <taxon>Bacteria</taxon>
        <taxon>Pseudomonadati</taxon>
        <taxon>Pseudomonadota</taxon>
        <taxon>Betaproteobacteria</taxon>
        <taxon>Burkholderiales</taxon>
        <taxon>Comamonadaceae</taxon>
        <taxon>Rhodoferax</taxon>
    </lineage>
</organism>